<dbReference type="EMBL" id="VAHF01000003">
    <property type="protein sequence ID" value="TXG66502.1"/>
    <property type="molecule type" value="Genomic_DNA"/>
</dbReference>
<dbReference type="OrthoDB" id="10572174at2759"/>
<gene>
    <name evidence="1" type="ORF">EZV62_007777</name>
</gene>
<proteinExistence type="predicted"/>
<dbReference type="Proteomes" id="UP000323000">
    <property type="component" value="Chromosome 3"/>
</dbReference>
<accession>A0A5C7ICG6</accession>
<name>A0A5C7ICG6_9ROSI</name>
<evidence type="ECO:0000313" key="2">
    <source>
        <dbReference type="Proteomes" id="UP000323000"/>
    </source>
</evidence>
<dbReference type="AlphaFoldDB" id="A0A5C7ICG6"/>
<sequence length="93" mass="10771">MKSPEKLEERIAARWKKRIVGSWKKRNRRLLQEEKLTAAGDGSLAARDELLKLCAFIFLFMIEHHLKVFSFLIMSSASNCCCDSIFHVQINCL</sequence>
<comment type="caution">
    <text evidence="1">The sequence shown here is derived from an EMBL/GenBank/DDBJ whole genome shotgun (WGS) entry which is preliminary data.</text>
</comment>
<keyword evidence="2" id="KW-1185">Reference proteome</keyword>
<organism evidence="1 2">
    <name type="scientific">Acer yangbiense</name>
    <dbReference type="NCBI Taxonomy" id="1000413"/>
    <lineage>
        <taxon>Eukaryota</taxon>
        <taxon>Viridiplantae</taxon>
        <taxon>Streptophyta</taxon>
        <taxon>Embryophyta</taxon>
        <taxon>Tracheophyta</taxon>
        <taxon>Spermatophyta</taxon>
        <taxon>Magnoliopsida</taxon>
        <taxon>eudicotyledons</taxon>
        <taxon>Gunneridae</taxon>
        <taxon>Pentapetalae</taxon>
        <taxon>rosids</taxon>
        <taxon>malvids</taxon>
        <taxon>Sapindales</taxon>
        <taxon>Sapindaceae</taxon>
        <taxon>Hippocastanoideae</taxon>
        <taxon>Acereae</taxon>
        <taxon>Acer</taxon>
    </lineage>
</organism>
<reference evidence="2" key="1">
    <citation type="journal article" date="2019" name="Gigascience">
        <title>De novo genome assembly of the endangered Acer yangbiense, a plant species with extremely small populations endemic to Yunnan Province, China.</title>
        <authorList>
            <person name="Yang J."/>
            <person name="Wariss H.M."/>
            <person name="Tao L."/>
            <person name="Zhang R."/>
            <person name="Yun Q."/>
            <person name="Hollingsworth P."/>
            <person name="Dao Z."/>
            <person name="Luo G."/>
            <person name="Guo H."/>
            <person name="Ma Y."/>
            <person name="Sun W."/>
        </authorList>
    </citation>
    <scope>NUCLEOTIDE SEQUENCE [LARGE SCALE GENOMIC DNA]</scope>
    <source>
        <strain evidence="2">cv. Malutang</strain>
    </source>
</reference>
<evidence type="ECO:0000313" key="1">
    <source>
        <dbReference type="EMBL" id="TXG66502.1"/>
    </source>
</evidence>
<protein>
    <submittedName>
        <fullName evidence="1">Uncharacterized protein</fullName>
    </submittedName>
</protein>